<organism evidence="2 3">
    <name type="scientific">Lymnaea stagnalis</name>
    <name type="common">Great pond snail</name>
    <name type="synonym">Helix stagnalis</name>
    <dbReference type="NCBI Taxonomy" id="6523"/>
    <lineage>
        <taxon>Eukaryota</taxon>
        <taxon>Metazoa</taxon>
        <taxon>Spiralia</taxon>
        <taxon>Lophotrochozoa</taxon>
        <taxon>Mollusca</taxon>
        <taxon>Gastropoda</taxon>
        <taxon>Heterobranchia</taxon>
        <taxon>Euthyneura</taxon>
        <taxon>Panpulmonata</taxon>
        <taxon>Hygrophila</taxon>
        <taxon>Lymnaeoidea</taxon>
        <taxon>Lymnaeidae</taxon>
        <taxon>Lymnaea</taxon>
    </lineage>
</organism>
<dbReference type="AlphaFoldDB" id="A0AAV2HZG0"/>
<dbReference type="InterPro" id="IPR036179">
    <property type="entry name" value="Ig-like_dom_sf"/>
</dbReference>
<evidence type="ECO:0000313" key="3">
    <source>
        <dbReference type="Proteomes" id="UP001497497"/>
    </source>
</evidence>
<gene>
    <name evidence="2" type="ORF">GSLYS_00012004001</name>
</gene>
<reference evidence="2 3" key="1">
    <citation type="submission" date="2024-04" db="EMBL/GenBank/DDBJ databases">
        <authorList>
            <consortium name="Genoscope - CEA"/>
            <person name="William W."/>
        </authorList>
    </citation>
    <scope>NUCLEOTIDE SEQUENCE [LARGE SCALE GENOMIC DNA]</scope>
</reference>
<dbReference type="EMBL" id="CAXITT010000288">
    <property type="protein sequence ID" value="CAL1538183.1"/>
    <property type="molecule type" value="Genomic_DNA"/>
</dbReference>
<proteinExistence type="predicted"/>
<dbReference type="SUPFAM" id="SSF48726">
    <property type="entry name" value="Immunoglobulin"/>
    <property type="match status" value="1"/>
</dbReference>
<feature type="non-terminal residue" evidence="2">
    <location>
        <position position="1"/>
    </location>
</feature>
<feature type="domain" description="Ig-like" evidence="1">
    <location>
        <begin position="50"/>
        <end position="99"/>
    </location>
</feature>
<sequence length="99" mass="10930">LHFTFVKKSDETTVFPYLCGVSSAEENIRHYGRKNTLQVREVASPTPVKPLLQYSNNGVVANLNSTATLECVFSGYDPQAPHIPKIKWTMDDGSEISSG</sequence>
<evidence type="ECO:0000259" key="1">
    <source>
        <dbReference type="PROSITE" id="PS50835"/>
    </source>
</evidence>
<protein>
    <recommendedName>
        <fullName evidence="1">Ig-like domain-containing protein</fullName>
    </recommendedName>
</protein>
<name>A0AAV2HZG0_LYMST</name>
<keyword evidence="3" id="KW-1185">Reference proteome</keyword>
<evidence type="ECO:0000313" key="2">
    <source>
        <dbReference type="EMBL" id="CAL1538183.1"/>
    </source>
</evidence>
<dbReference type="PROSITE" id="PS50835">
    <property type="entry name" value="IG_LIKE"/>
    <property type="match status" value="1"/>
</dbReference>
<dbReference type="InterPro" id="IPR007110">
    <property type="entry name" value="Ig-like_dom"/>
</dbReference>
<accession>A0AAV2HZG0</accession>
<comment type="caution">
    <text evidence="2">The sequence shown here is derived from an EMBL/GenBank/DDBJ whole genome shotgun (WGS) entry which is preliminary data.</text>
</comment>
<dbReference type="Proteomes" id="UP001497497">
    <property type="component" value="Unassembled WGS sequence"/>
</dbReference>
<feature type="non-terminal residue" evidence="2">
    <location>
        <position position="99"/>
    </location>
</feature>